<dbReference type="AlphaFoldDB" id="A0A6F9DCT2"/>
<dbReference type="UniPathway" id="UPA00603">
    <property type="reaction ID" value="UER00660"/>
</dbReference>
<evidence type="ECO:0000256" key="9">
    <source>
        <dbReference type="RuleBase" id="RU366009"/>
    </source>
</evidence>
<comment type="pathway">
    <text evidence="1 9">Purine metabolism; guanine degradation; xanthine from guanine: step 1/1.</text>
</comment>
<reference evidence="11" key="1">
    <citation type="submission" date="2020-04" db="EMBL/GenBank/DDBJ databases">
        <authorList>
            <person name="Neveu A P."/>
        </authorList>
    </citation>
    <scope>NUCLEOTIDE SEQUENCE</scope>
    <source>
        <tissue evidence="11">Whole embryo</tissue>
    </source>
</reference>
<comment type="cofactor">
    <cofactor evidence="9">
        <name>Zn(2+)</name>
        <dbReference type="ChEBI" id="CHEBI:29105"/>
    </cofactor>
    <text evidence="9">Binds 1 zinc ion per subunit.</text>
</comment>
<evidence type="ECO:0000256" key="6">
    <source>
        <dbReference type="ARBA" id="ARBA00022801"/>
    </source>
</evidence>
<dbReference type="InterPro" id="IPR032466">
    <property type="entry name" value="Metal_Hydrolase"/>
</dbReference>
<feature type="domain" description="Amidohydrolase-related" evidence="10">
    <location>
        <begin position="1"/>
        <end position="367"/>
    </location>
</feature>
<evidence type="ECO:0000256" key="2">
    <source>
        <dbReference type="ARBA" id="ARBA00006745"/>
    </source>
</evidence>
<comment type="catalytic activity">
    <reaction evidence="8 9">
        <text>guanine + H2O + H(+) = xanthine + NH4(+)</text>
        <dbReference type="Rhea" id="RHEA:14665"/>
        <dbReference type="ChEBI" id="CHEBI:15377"/>
        <dbReference type="ChEBI" id="CHEBI:15378"/>
        <dbReference type="ChEBI" id="CHEBI:16235"/>
        <dbReference type="ChEBI" id="CHEBI:17712"/>
        <dbReference type="ChEBI" id="CHEBI:28938"/>
        <dbReference type="EC" id="3.5.4.3"/>
    </reaction>
</comment>
<evidence type="ECO:0000259" key="10">
    <source>
        <dbReference type="Pfam" id="PF01979"/>
    </source>
</evidence>
<dbReference type="PANTHER" id="PTHR11271">
    <property type="entry name" value="GUANINE DEAMINASE"/>
    <property type="match status" value="1"/>
</dbReference>
<dbReference type="InterPro" id="IPR006680">
    <property type="entry name" value="Amidohydro-rel"/>
</dbReference>
<organism evidence="11">
    <name type="scientific">Phallusia mammillata</name>
    <dbReference type="NCBI Taxonomy" id="59560"/>
    <lineage>
        <taxon>Eukaryota</taxon>
        <taxon>Metazoa</taxon>
        <taxon>Chordata</taxon>
        <taxon>Tunicata</taxon>
        <taxon>Ascidiacea</taxon>
        <taxon>Phlebobranchia</taxon>
        <taxon>Ascidiidae</taxon>
        <taxon>Phallusia</taxon>
    </lineage>
</organism>
<keyword evidence="5 9" id="KW-0479">Metal-binding</keyword>
<comment type="similarity">
    <text evidence="2 9">Belongs to the metallo-dependent hydrolases superfamily. ATZ/TRZ family.</text>
</comment>
<protein>
    <recommendedName>
        <fullName evidence="4 9">Guanine deaminase</fullName>
        <shortName evidence="9">Guanase</shortName>
        <ecNumber evidence="3 9">3.5.4.3</ecNumber>
    </recommendedName>
    <alternativeName>
        <fullName evidence="9">Guanine aminohydrolase</fullName>
    </alternativeName>
</protein>
<dbReference type="GO" id="GO:0005829">
    <property type="term" value="C:cytosol"/>
    <property type="evidence" value="ECO:0007669"/>
    <property type="project" value="TreeGrafter"/>
</dbReference>
<proteinExistence type="evidence at transcript level"/>
<sequence>MPGMIDGHIHASQYAYVGTGSDLPLLDWLQEYTFPAEMKYEALTYATDYYTRVVRQTLKNGTTTAAYFATIHTDASLELCRIADSIGQRVFVGKVNMDTPLHETYKETTEESLQETKRFLKELESRKYQLVKPIITPRFALSTTRDLLKGLGDLAKRYDVAVQTHIQENHEEVRAVMQHFPEYETYTAIYDDNGLLTNQTFLAHGIYLSDDELEVVKKRGSSIIHCPNSNLSIFSGLLDVRNLLDKNVKVCLGTDVAGGYSVSILDAIRRALHVSNTLRISRGESYRVITYKDAFRLATLDGARALGLGDEIGNFEVGKSFDALIVDVGATGSHIQYDSETPTKELVEKFIFCGDDRNISSVYVNGRNLSEETLAK</sequence>
<name>A0A6F9DCT2_9ASCI</name>
<keyword evidence="7 9" id="KW-0862">Zinc</keyword>
<accession>A0A6F9DCT2</accession>
<evidence type="ECO:0000256" key="7">
    <source>
        <dbReference type="ARBA" id="ARBA00022833"/>
    </source>
</evidence>
<dbReference type="GO" id="GO:0008892">
    <property type="term" value="F:guanine deaminase activity"/>
    <property type="evidence" value="ECO:0007669"/>
    <property type="project" value="UniProtKB-UniRule"/>
</dbReference>
<dbReference type="EMBL" id="LR785402">
    <property type="protein sequence ID" value="CAB3248606.1"/>
    <property type="molecule type" value="mRNA"/>
</dbReference>
<keyword evidence="6 9" id="KW-0378">Hydrolase</keyword>
<dbReference type="GO" id="GO:0008270">
    <property type="term" value="F:zinc ion binding"/>
    <property type="evidence" value="ECO:0007669"/>
    <property type="project" value="UniProtKB-UniRule"/>
</dbReference>
<comment type="function">
    <text evidence="9">Catalyzes the hydrolytic deamination of guanine, producing xanthine and ammonia.</text>
</comment>
<evidence type="ECO:0000256" key="1">
    <source>
        <dbReference type="ARBA" id="ARBA00004984"/>
    </source>
</evidence>
<dbReference type="Pfam" id="PF01979">
    <property type="entry name" value="Amidohydro_1"/>
    <property type="match status" value="1"/>
</dbReference>
<dbReference type="GO" id="GO:0006147">
    <property type="term" value="P:guanine catabolic process"/>
    <property type="evidence" value="ECO:0007669"/>
    <property type="project" value="UniProtKB-UniRule"/>
</dbReference>
<dbReference type="SUPFAM" id="SSF51556">
    <property type="entry name" value="Metallo-dependent hydrolases"/>
    <property type="match status" value="1"/>
</dbReference>
<evidence type="ECO:0000256" key="4">
    <source>
        <dbReference type="ARBA" id="ARBA00014514"/>
    </source>
</evidence>
<evidence type="ECO:0000256" key="3">
    <source>
        <dbReference type="ARBA" id="ARBA00012781"/>
    </source>
</evidence>
<dbReference type="PANTHER" id="PTHR11271:SF6">
    <property type="entry name" value="GUANINE DEAMINASE"/>
    <property type="match status" value="1"/>
</dbReference>
<dbReference type="Gene3D" id="3.20.20.140">
    <property type="entry name" value="Metal-dependent hydrolases"/>
    <property type="match status" value="1"/>
</dbReference>
<evidence type="ECO:0000256" key="8">
    <source>
        <dbReference type="ARBA" id="ARBA00051148"/>
    </source>
</evidence>
<dbReference type="EC" id="3.5.4.3" evidence="3 9"/>
<dbReference type="InterPro" id="IPR011059">
    <property type="entry name" value="Metal-dep_hydrolase_composite"/>
</dbReference>
<evidence type="ECO:0000256" key="5">
    <source>
        <dbReference type="ARBA" id="ARBA00022723"/>
    </source>
</evidence>
<dbReference type="InterPro" id="IPR014311">
    <property type="entry name" value="Guanine_deaminase"/>
</dbReference>
<evidence type="ECO:0000313" key="11">
    <source>
        <dbReference type="EMBL" id="CAB3248606.1"/>
    </source>
</evidence>
<gene>
    <name evidence="11" type="primary">Gda</name>
</gene>
<dbReference type="Gene3D" id="2.30.40.10">
    <property type="entry name" value="Urease, subunit C, domain 1"/>
    <property type="match status" value="1"/>
</dbReference>
<dbReference type="FunFam" id="3.20.20.140:FF:000022">
    <property type="entry name" value="Guanine deaminase"/>
    <property type="match status" value="1"/>
</dbReference>
<dbReference type="InterPro" id="IPR051607">
    <property type="entry name" value="Metallo-dep_hydrolases"/>
</dbReference>
<dbReference type="NCBIfam" id="TIGR02967">
    <property type="entry name" value="guan_deamin"/>
    <property type="match status" value="1"/>
</dbReference>